<dbReference type="InterPro" id="IPR001173">
    <property type="entry name" value="Glyco_trans_2-like"/>
</dbReference>
<dbReference type="GO" id="GO:0016757">
    <property type="term" value="F:glycosyltransferase activity"/>
    <property type="evidence" value="ECO:0007669"/>
    <property type="project" value="UniProtKB-KW"/>
</dbReference>
<feature type="compositionally biased region" description="Polar residues" evidence="1">
    <location>
        <begin position="72"/>
        <end position="89"/>
    </location>
</feature>
<dbReference type="SUPFAM" id="SSF53448">
    <property type="entry name" value="Nucleotide-diphospho-sugar transferases"/>
    <property type="match status" value="1"/>
</dbReference>
<dbReference type="PANTHER" id="PTHR22916">
    <property type="entry name" value="GLYCOSYLTRANSFERASE"/>
    <property type="match status" value="1"/>
</dbReference>
<reference evidence="3 4" key="1">
    <citation type="submission" date="2010-08" db="EMBL/GenBank/DDBJ databases">
        <authorList>
            <person name="Durkin A.S."/>
            <person name="Madupu R."/>
            <person name="Torralba M."/>
            <person name="Gillis M."/>
            <person name="Methe B."/>
            <person name="Sutton G."/>
            <person name="Nelson K.E."/>
        </authorList>
    </citation>
    <scope>NUCLEOTIDE SEQUENCE [LARGE SCALE GENOMIC DNA]</scope>
    <source>
        <strain evidence="3 4">PB189-T1-4</strain>
    </source>
</reference>
<organism evidence="3 4">
    <name type="scientific">Fannyhessea vaginae PB189-T1-4</name>
    <dbReference type="NCBI Taxonomy" id="866774"/>
    <lineage>
        <taxon>Bacteria</taxon>
        <taxon>Bacillati</taxon>
        <taxon>Actinomycetota</taxon>
        <taxon>Coriobacteriia</taxon>
        <taxon>Coriobacteriales</taxon>
        <taxon>Atopobiaceae</taxon>
        <taxon>Fannyhessea</taxon>
    </lineage>
</organism>
<dbReference type="CDD" id="cd00761">
    <property type="entry name" value="Glyco_tranf_GTA_type"/>
    <property type="match status" value="1"/>
</dbReference>
<keyword evidence="3" id="KW-0328">Glycosyltransferase</keyword>
<feature type="compositionally biased region" description="Acidic residues" evidence="1">
    <location>
        <begin position="23"/>
        <end position="44"/>
    </location>
</feature>
<dbReference type="PANTHER" id="PTHR22916:SF3">
    <property type="entry name" value="UDP-GLCNAC:BETAGAL BETA-1,3-N-ACETYLGLUCOSAMINYLTRANSFERASE-LIKE PROTEIN 1"/>
    <property type="match status" value="1"/>
</dbReference>
<dbReference type="InterPro" id="IPR029044">
    <property type="entry name" value="Nucleotide-diphossugar_trans"/>
</dbReference>
<keyword evidence="3" id="KW-0808">Transferase</keyword>
<feature type="domain" description="Glycosyltransferase 2-like" evidence="2">
    <location>
        <begin position="119"/>
        <end position="256"/>
    </location>
</feature>
<evidence type="ECO:0000259" key="2">
    <source>
        <dbReference type="Pfam" id="PF00535"/>
    </source>
</evidence>
<evidence type="ECO:0000256" key="1">
    <source>
        <dbReference type="SAM" id="MobiDB-lite"/>
    </source>
</evidence>
<evidence type="ECO:0000313" key="3">
    <source>
        <dbReference type="EMBL" id="EFL44293.1"/>
    </source>
</evidence>
<accession>A0ABN0B0I6</accession>
<sequence length="476" mass="53636">MGAQMSTLDTEALHAKPQGEPQVELELELEPQVEPEPELQVEPESELRTESELEYQGASEPKLQSEPRHQPTAPTSSVRPAGSARTSQQKAKEFMQFVMHPQDMQRMHTPQTAASICVSVIIPMWNNEDTIERTLVSIQAQTHTNFECIIVNDGSTDASAQVCSRFCKSDARFVMYTQNNSGVSAARNYGLARAHGTLVLFLDADDSYKPTTFHIAVETYMQAHWDVLVFGFDVVPKESWLSSIHALRTPHAAMYFKFSPALMFSQTTKPFVCRSAYARSFLLRAHARFHTALSLGEDMEWFFYVYPRSAKTQVISQHLYEYVMRDTSVVHSISAQSAQSEARYKKVMQHLDVIDVICADWYHKPWAAAERAAFASWACDFVLFDMLSLAPDARHRALVFLRDVLCAFTDTTPKTLANIADKDAILYHTLRLVCAAAEGTAQLTMQSITMFYVTRRGIVACVKRLACKLLGRSSYN</sequence>
<protein>
    <submittedName>
        <fullName evidence="3">Glycosyltransferase, group 2 family protein</fullName>
        <ecNumber evidence="3">2.4.-.-</ecNumber>
    </submittedName>
</protein>
<dbReference type="EC" id="2.4.-.-" evidence="3"/>
<feature type="region of interest" description="Disordered" evidence="1">
    <location>
        <begin position="1"/>
        <end position="90"/>
    </location>
</feature>
<name>A0ABN0B0I6_9ACTN</name>
<keyword evidence="4" id="KW-1185">Reference proteome</keyword>
<dbReference type="EMBL" id="AEDQ01000017">
    <property type="protein sequence ID" value="EFL44293.1"/>
    <property type="molecule type" value="Genomic_DNA"/>
</dbReference>
<comment type="caution">
    <text evidence="3">The sequence shown here is derived from an EMBL/GenBank/DDBJ whole genome shotgun (WGS) entry which is preliminary data.</text>
</comment>
<evidence type="ECO:0000313" key="4">
    <source>
        <dbReference type="Proteomes" id="UP000004431"/>
    </source>
</evidence>
<dbReference type="Gene3D" id="3.90.550.10">
    <property type="entry name" value="Spore Coat Polysaccharide Biosynthesis Protein SpsA, Chain A"/>
    <property type="match status" value="1"/>
</dbReference>
<gene>
    <name evidence="3" type="ORF">HMPREF9248_1050</name>
</gene>
<dbReference type="Proteomes" id="UP000004431">
    <property type="component" value="Unassembled WGS sequence"/>
</dbReference>
<dbReference type="Pfam" id="PF00535">
    <property type="entry name" value="Glycos_transf_2"/>
    <property type="match status" value="1"/>
</dbReference>
<proteinExistence type="predicted"/>